<evidence type="ECO:0000313" key="2">
    <source>
        <dbReference type="EMBL" id="KAK2557478.1"/>
    </source>
</evidence>
<gene>
    <name evidence="2" type="ORF">P5673_020216</name>
</gene>
<accession>A0AAD9V187</accession>
<reference evidence="2" key="2">
    <citation type="journal article" date="2023" name="Science">
        <title>Genomic signatures of disease resistance in endangered staghorn corals.</title>
        <authorList>
            <person name="Vollmer S.V."/>
            <person name="Selwyn J.D."/>
            <person name="Despard B.A."/>
            <person name="Roesel C.L."/>
        </authorList>
    </citation>
    <scope>NUCLEOTIDE SEQUENCE</scope>
    <source>
        <strain evidence="2">K2</strain>
    </source>
</reference>
<reference evidence="2" key="1">
    <citation type="journal article" date="2023" name="G3 (Bethesda)">
        <title>Whole genome assembly and annotation of the endangered Caribbean coral Acropora cervicornis.</title>
        <authorList>
            <person name="Selwyn J.D."/>
            <person name="Vollmer S.V."/>
        </authorList>
    </citation>
    <scope>NUCLEOTIDE SEQUENCE</scope>
    <source>
        <strain evidence="2">K2</strain>
    </source>
</reference>
<dbReference type="PANTHER" id="PTHR46791">
    <property type="entry name" value="EXPRESSED PROTEIN"/>
    <property type="match status" value="1"/>
</dbReference>
<evidence type="ECO:0000313" key="3">
    <source>
        <dbReference type="Proteomes" id="UP001249851"/>
    </source>
</evidence>
<feature type="domain" description="Integrase core" evidence="1">
    <location>
        <begin position="124"/>
        <end position="298"/>
    </location>
</feature>
<organism evidence="2 3">
    <name type="scientific">Acropora cervicornis</name>
    <name type="common">Staghorn coral</name>
    <dbReference type="NCBI Taxonomy" id="6130"/>
    <lineage>
        <taxon>Eukaryota</taxon>
        <taxon>Metazoa</taxon>
        <taxon>Cnidaria</taxon>
        <taxon>Anthozoa</taxon>
        <taxon>Hexacorallia</taxon>
        <taxon>Scleractinia</taxon>
        <taxon>Astrocoeniina</taxon>
        <taxon>Acroporidae</taxon>
        <taxon>Acropora</taxon>
    </lineage>
</organism>
<sequence length="381" mass="44900">MADGDSEEEVTIRDYFNKGFTYDEILALLDKYHGVRMSIATLKRRLKEYGLKRRNMEYDVGSVRDKIRSLLDGPDCLGGYRHVWHTLKMQGVGVPLSTVEALLKELDLEGTEERRTHRLRRRAYRNNGPNDTWHCDGYDKLKPFGFPIHACIDGWSRKVLWLYVTRSNNWPHNIATYYLDAVEHQGGCPQKLITDLGTENGLMASIHSFSRDDLNSHRYVPSPRNQRSEAWWSYFRRSRTNWWINFFKDLEHQGTFNPASELESECLWFCFAELLQEDIEQLKDHWNTHYIRKSRYDTVSGRPDSLYYLPEIHGGATNLIAHVSNDELQYVRVHLVERADRNDYQEYFQYVPTTCDLQRPRRWREGLELYNTLLNCAVSGS</sequence>
<proteinExistence type="predicted"/>
<dbReference type="EMBL" id="JARQWQ010000049">
    <property type="protein sequence ID" value="KAK2557478.1"/>
    <property type="molecule type" value="Genomic_DNA"/>
</dbReference>
<evidence type="ECO:0000259" key="1">
    <source>
        <dbReference type="Pfam" id="PF24764"/>
    </source>
</evidence>
<comment type="caution">
    <text evidence="2">The sequence shown here is derived from an EMBL/GenBank/DDBJ whole genome shotgun (WGS) entry which is preliminary data.</text>
</comment>
<dbReference type="Proteomes" id="UP001249851">
    <property type="component" value="Unassembled WGS sequence"/>
</dbReference>
<dbReference type="PANTHER" id="PTHR46791:SF13">
    <property type="entry name" value="CLR5 DOMAIN-CONTAINING PROTEIN"/>
    <property type="match status" value="1"/>
</dbReference>
<dbReference type="AlphaFoldDB" id="A0AAD9V187"/>
<dbReference type="Pfam" id="PF24764">
    <property type="entry name" value="rva_4"/>
    <property type="match status" value="1"/>
</dbReference>
<keyword evidence="3" id="KW-1185">Reference proteome</keyword>
<protein>
    <recommendedName>
        <fullName evidence="1">Integrase core domain-containing protein</fullName>
    </recommendedName>
</protein>
<name>A0AAD9V187_ACRCE</name>
<dbReference type="InterPro" id="IPR058913">
    <property type="entry name" value="Integrase_dom_put"/>
</dbReference>